<dbReference type="EMBL" id="DAKRPA010000193">
    <property type="protein sequence ID" value="DAZ95720.1"/>
    <property type="molecule type" value="Genomic_DNA"/>
</dbReference>
<proteinExistence type="predicted"/>
<evidence type="ECO:0000313" key="2">
    <source>
        <dbReference type="Proteomes" id="UP001146120"/>
    </source>
</evidence>
<organism evidence="1 2">
    <name type="scientific">Lagenidium giganteum</name>
    <dbReference type="NCBI Taxonomy" id="4803"/>
    <lineage>
        <taxon>Eukaryota</taxon>
        <taxon>Sar</taxon>
        <taxon>Stramenopiles</taxon>
        <taxon>Oomycota</taxon>
        <taxon>Peronosporomycetes</taxon>
        <taxon>Pythiales</taxon>
        <taxon>Pythiaceae</taxon>
    </lineage>
</organism>
<accession>A0AAV2YL45</accession>
<sequence length="82" mass="8729">MNLVDQFAESLCDLPVMYGDIDDGPTNAALGMNTIDKAFDGCSGIWTFSGDGIVTIAFESLDFLPVTINVLSGGKQIDRVPN</sequence>
<dbReference type="AlphaFoldDB" id="A0AAV2YL45"/>
<keyword evidence="2" id="KW-1185">Reference proteome</keyword>
<reference evidence="1" key="2">
    <citation type="journal article" date="2023" name="Microbiol Resour">
        <title>Decontamination and Annotation of the Draft Genome Sequence of the Oomycete Lagenidium giganteum ARSEF 373.</title>
        <authorList>
            <person name="Morgan W.R."/>
            <person name="Tartar A."/>
        </authorList>
    </citation>
    <scope>NUCLEOTIDE SEQUENCE</scope>
    <source>
        <strain evidence="1">ARSEF 373</strain>
    </source>
</reference>
<name>A0AAV2YL45_9STRA</name>
<evidence type="ECO:0000313" key="1">
    <source>
        <dbReference type="EMBL" id="DAZ95720.1"/>
    </source>
</evidence>
<protein>
    <submittedName>
        <fullName evidence="1">Uncharacterized protein</fullName>
    </submittedName>
</protein>
<reference evidence="1" key="1">
    <citation type="submission" date="2022-11" db="EMBL/GenBank/DDBJ databases">
        <authorList>
            <person name="Morgan W.R."/>
            <person name="Tartar A."/>
        </authorList>
    </citation>
    <scope>NUCLEOTIDE SEQUENCE</scope>
    <source>
        <strain evidence="1">ARSEF 373</strain>
    </source>
</reference>
<gene>
    <name evidence="1" type="ORF">N0F65_007126</name>
</gene>
<comment type="caution">
    <text evidence="1">The sequence shown here is derived from an EMBL/GenBank/DDBJ whole genome shotgun (WGS) entry which is preliminary data.</text>
</comment>
<dbReference type="Proteomes" id="UP001146120">
    <property type="component" value="Unassembled WGS sequence"/>
</dbReference>